<proteinExistence type="predicted"/>
<keyword evidence="3" id="KW-1185">Reference proteome</keyword>
<dbReference type="Proteomes" id="UP000623467">
    <property type="component" value="Unassembled WGS sequence"/>
</dbReference>
<sequence length="319" mass="35529">MNTTPPSLSFIAILDFSARWKYLTESVSDLLGWEPSDLREHSFFELVHPEELSQVQRLHCETISSDKAATMAYMRLRHKDVHKGYLLCAVVRPIFVSSRLTLMFPCSLGLYLSYYSLRRLQASRTVVHDRVVGRPGGEALHTSSTAQEITVISPAASNFEFRRWHESSPTTAPPTPLYPPVDLPAMQSSRTALILDRFSTNCTVTHYSNSQLIPSGAATKRPFFDFVARQDEALVRSWLVAIKTCGVNERGYPSSGGFGYGRFLLFTEGRDSKALEPPPVASTWRSGRVSSPPVENTVSVDAIFSAHSDGLVCILRRAQ</sequence>
<feature type="domain" description="PAS" evidence="1">
    <location>
        <begin position="1"/>
        <end position="66"/>
    </location>
</feature>
<accession>A0A8H6XXJ7</accession>
<dbReference type="Pfam" id="PF08447">
    <property type="entry name" value="PAS_3"/>
    <property type="match status" value="1"/>
</dbReference>
<organism evidence="2 3">
    <name type="scientific">Mycena sanguinolenta</name>
    <dbReference type="NCBI Taxonomy" id="230812"/>
    <lineage>
        <taxon>Eukaryota</taxon>
        <taxon>Fungi</taxon>
        <taxon>Dikarya</taxon>
        <taxon>Basidiomycota</taxon>
        <taxon>Agaricomycotina</taxon>
        <taxon>Agaricomycetes</taxon>
        <taxon>Agaricomycetidae</taxon>
        <taxon>Agaricales</taxon>
        <taxon>Marasmiineae</taxon>
        <taxon>Mycenaceae</taxon>
        <taxon>Mycena</taxon>
    </lineage>
</organism>
<dbReference type="CDD" id="cd00130">
    <property type="entry name" value="PAS"/>
    <property type="match status" value="1"/>
</dbReference>
<comment type="caution">
    <text evidence="2">The sequence shown here is derived from an EMBL/GenBank/DDBJ whole genome shotgun (WGS) entry which is preliminary data.</text>
</comment>
<dbReference type="PROSITE" id="PS50112">
    <property type="entry name" value="PAS"/>
    <property type="match status" value="1"/>
</dbReference>
<dbReference type="InterPro" id="IPR013655">
    <property type="entry name" value="PAS_fold_3"/>
</dbReference>
<dbReference type="EMBL" id="JACAZH010000017">
    <property type="protein sequence ID" value="KAF7348231.1"/>
    <property type="molecule type" value="Genomic_DNA"/>
</dbReference>
<protein>
    <submittedName>
        <fullName evidence="2">DNA repair protein rhp42</fullName>
    </submittedName>
</protein>
<evidence type="ECO:0000313" key="2">
    <source>
        <dbReference type="EMBL" id="KAF7348231.1"/>
    </source>
</evidence>
<dbReference type="Gene3D" id="3.30.450.20">
    <property type="entry name" value="PAS domain"/>
    <property type="match status" value="1"/>
</dbReference>
<dbReference type="SUPFAM" id="SSF55785">
    <property type="entry name" value="PYP-like sensor domain (PAS domain)"/>
    <property type="match status" value="1"/>
</dbReference>
<dbReference type="AlphaFoldDB" id="A0A8H6XXJ7"/>
<name>A0A8H6XXJ7_9AGAR</name>
<gene>
    <name evidence="2" type="ORF">MSAN_01776700</name>
</gene>
<dbReference type="OrthoDB" id="411251at2759"/>
<reference evidence="2" key="1">
    <citation type="submission" date="2020-05" db="EMBL/GenBank/DDBJ databases">
        <title>Mycena genomes resolve the evolution of fungal bioluminescence.</title>
        <authorList>
            <person name="Tsai I.J."/>
        </authorList>
    </citation>
    <scope>NUCLEOTIDE SEQUENCE</scope>
    <source>
        <strain evidence="2">160909Yilan</strain>
    </source>
</reference>
<dbReference type="InterPro" id="IPR000014">
    <property type="entry name" value="PAS"/>
</dbReference>
<dbReference type="InterPro" id="IPR035965">
    <property type="entry name" value="PAS-like_dom_sf"/>
</dbReference>
<evidence type="ECO:0000259" key="1">
    <source>
        <dbReference type="PROSITE" id="PS50112"/>
    </source>
</evidence>
<evidence type="ECO:0000313" key="3">
    <source>
        <dbReference type="Proteomes" id="UP000623467"/>
    </source>
</evidence>